<evidence type="ECO:0000313" key="3">
    <source>
        <dbReference type="EMBL" id="UJO19234.1"/>
    </source>
</evidence>
<name>A0A9Q8PB48_PASFU</name>
<reference evidence="3" key="2">
    <citation type="journal article" date="2022" name="Microb. Genom.">
        <title>A chromosome-scale genome assembly of the tomato pathogen Cladosporium fulvum reveals a compartmentalized genome architecture and the presence of a dispensable chromosome.</title>
        <authorList>
            <person name="Zaccaron A.Z."/>
            <person name="Chen L.H."/>
            <person name="Samaras A."/>
            <person name="Stergiopoulos I."/>
        </authorList>
    </citation>
    <scope>NUCLEOTIDE SEQUENCE</scope>
    <source>
        <strain evidence="3">Race5_Kim</strain>
    </source>
</reference>
<organism evidence="3 4">
    <name type="scientific">Passalora fulva</name>
    <name type="common">Tomato leaf mold</name>
    <name type="synonym">Cladosporium fulvum</name>
    <dbReference type="NCBI Taxonomy" id="5499"/>
    <lineage>
        <taxon>Eukaryota</taxon>
        <taxon>Fungi</taxon>
        <taxon>Dikarya</taxon>
        <taxon>Ascomycota</taxon>
        <taxon>Pezizomycotina</taxon>
        <taxon>Dothideomycetes</taxon>
        <taxon>Dothideomycetidae</taxon>
        <taxon>Mycosphaerellales</taxon>
        <taxon>Mycosphaerellaceae</taxon>
        <taxon>Fulvia</taxon>
    </lineage>
</organism>
<feature type="compositionally biased region" description="Basic and acidic residues" evidence="1">
    <location>
        <begin position="38"/>
        <end position="49"/>
    </location>
</feature>
<dbReference type="KEGG" id="ffu:CLAFUR5_07152"/>
<evidence type="ECO:0000256" key="2">
    <source>
        <dbReference type="SAM" id="Phobius"/>
    </source>
</evidence>
<dbReference type="RefSeq" id="XP_047763600.1">
    <property type="nucleotide sequence ID" value="XM_047906300.1"/>
</dbReference>
<dbReference type="AlphaFoldDB" id="A0A9Q8PB48"/>
<dbReference type="GeneID" id="71987030"/>
<feature type="compositionally biased region" description="Basic and acidic residues" evidence="1">
    <location>
        <begin position="7"/>
        <end position="31"/>
    </location>
</feature>
<feature type="transmembrane region" description="Helical" evidence="2">
    <location>
        <begin position="90"/>
        <end position="115"/>
    </location>
</feature>
<reference evidence="3" key="1">
    <citation type="submission" date="2021-12" db="EMBL/GenBank/DDBJ databases">
        <authorList>
            <person name="Zaccaron A."/>
            <person name="Stergiopoulos I."/>
        </authorList>
    </citation>
    <scope>NUCLEOTIDE SEQUENCE</scope>
    <source>
        <strain evidence="3">Race5_Kim</strain>
    </source>
</reference>
<feature type="region of interest" description="Disordered" evidence="1">
    <location>
        <begin position="1"/>
        <end position="57"/>
    </location>
</feature>
<dbReference type="EMBL" id="CP090168">
    <property type="protein sequence ID" value="UJO19234.1"/>
    <property type="molecule type" value="Genomic_DNA"/>
</dbReference>
<evidence type="ECO:0000256" key="1">
    <source>
        <dbReference type="SAM" id="MobiDB-lite"/>
    </source>
</evidence>
<dbReference type="OrthoDB" id="294730at2759"/>
<evidence type="ECO:0000313" key="4">
    <source>
        <dbReference type="Proteomes" id="UP000756132"/>
    </source>
</evidence>
<feature type="transmembrane region" description="Helical" evidence="2">
    <location>
        <begin position="66"/>
        <end position="84"/>
    </location>
</feature>
<dbReference type="Proteomes" id="UP000756132">
    <property type="component" value="Chromosome 6"/>
</dbReference>
<keyword evidence="2" id="KW-0472">Membrane</keyword>
<protein>
    <submittedName>
        <fullName evidence="3">Uncharacterized protein</fullName>
    </submittedName>
</protein>
<accession>A0A9Q8PB48</accession>
<gene>
    <name evidence="3" type="ORF">CLAFUR5_07152</name>
</gene>
<keyword evidence="2" id="KW-0812">Transmembrane</keyword>
<proteinExistence type="predicted"/>
<keyword evidence="4" id="KW-1185">Reference proteome</keyword>
<keyword evidence="2" id="KW-1133">Transmembrane helix</keyword>
<dbReference type="OMA" id="HRRSSKY"/>
<sequence>MSYDDTEPAHGDKSSFDRENSIAKDPEKANDGDPLPQYDEHRRSSKYDSGDPFGDESDSAVKYRTLSWWQASIVMIAGTISLGIPSLPSVLAGIGLVPGIILIVALGVMATYTGYVM</sequence>